<gene>
    <name evidence="1" type="ORF">AXXA_30912</name>
</gene>
<dbReference type="AlphaFoldDB" id="F7TB30"/>
<dbReference type="EMBL" id="AFRQ01000150">
    <property type="protein sequence ID" value="EGP42471.1"/>
    <property type="molecule type" value="Genomic_DNA"/>
</dbReference>
<protein>
    <submittedName>
        <fullName evidence="1">Uncharacterized protein</fullName>
    </submittedName>
</protein>
<dbReference type="OrthoDB" id="1423783at2"/>
<evidence type="ECO:0000313" key="2">
    <source>
        <dbReference type="Proteomes" id="UP000004853"/>
    </source>
</evidence>
<comment type="caution">
    <text evidence="1">The sequence shown here is derived from an EMBL/GenBank/DDBJ whole genome shotgun (WGS) entry which is preliminary data.</text>
</comment>
<reference evidence="1 2" key="1">
    <citation type="submission" date="2011-06" db="EMBL/GenBank/DDBJ databases">
        <authorList>
            <person name="Bador J."/>
            <person name="Amoureux L."/>
            <person name="Neuwirth C."/>
        </authorList>
    </citation>
    <scope>NUCLEOTIDE SEQUENCE [LARGE SCALE GENOMIC DNA]</scope>
    <source>
        <strain evidence="1 2">AXX-A</strain>
    </source>
</reference>
<dbReference type="HOGENOM" id="CLU_1329551_0_0_4"/>
<dbReference type="Proteomes" id="UP000004853">
    <property type="component" value="Unassembled WGS sequence"/>
</dbReference>
<name>F7TB30_9BURK</name>
<dbReference type="RefSeq" id="WP_006396191.1">
    <property type="nucleotide sequence ID" value="NZ_GL982453.1"/>
</dbReference>
<accession>F7TB30</accession>
<evidence type="ECO:0000313" key="1">
    <source>
        <dbReference type="EMBL" id="EGP42471.1"/>
    </source>
</evidence>
<sequence length="206" mass="23247">MPFQAHTKKMFAEYAEIHDDIRLKSVLGFESLFRQYTPSATAPGYEFVEITSPESLDHVHRGKGLYMIASDFVPALDRRDACSLKIEGLPVIYRGQADLVRERVKSHLDNTRYVRLKREKEQSPWTRCIKLDKSRGNGGIDFDAAPFKAFRWVVLVLPLPNSTSAFRNCAEWGFDAVFGKPLASNERASGPSPLALDEARIRFAPG</sequence>
<organism evidence="1 2">
    <name type="scientific">Achromobacter insuavis AXX-A</name>
    <dbReference type="NCBI Taxonomy" id="1003200"/>
    <lineage>
        <taxon>Bacteria</taxon>
        <taxon>Pseudomonadati</taxon>
        <taxon>Pseudomonadota</taxon>
        <taxon>Betaproteobacteria</taxon>
        <taxon>Burkholderiales</taxon>
        <taxon>Alcaligenaceae</taxon>
        <taxon>Achromobacter</taxon>
    </lineage>
</organism>
<proteinExistence type="predicted"/>